<feature type="transmembrane region" description="Helical" evidence="1">
    <location>
        <begin position="111"/>
        <end position="136"/>
    </location>
</feature>
<dbReference type="FunCoup" id="O45238">
    <property type="interactions" value="1516"/>
</dbReference>
<keyword evidence="1" id="KW-1133">Transmembrane helix</keyword>
<evidence type="ECO:0000256" key="1">
    <source>
        <dbReference type="SAM" id="Phobius"/>
    </source>
</evidence>
<keyword evidence="1" id="KW-0812">Transmembrane</keyword>
<protein>
    <submittedName>
        <fullName evidence="2">G_PROTEIN_RECEP_F1_2 domain-containing protein</fullName>
    </submittedName>
</protein>
<keyword evidence="3" id="KW-1185">Reference proteome</keyword>
<dbReference type="PIR" id="T18831">
    <property type="entry name" value="T18831"/>
</dbReference>
<dbReference type="KEGG" id="cel:CELE_C01G12.7"/>
<dbReference type="AlphaFoldDB" id="O45238"/>
<dbReference type="AGR" id="WB:WBGene00007247"/>
<keyword evidence="1" id="KW-0472">Membrane</keyword>
<dbReference type="CTD" id="182089"/>
<sequence>MPEEIVTRVITFFFPYDSKVEEYENSDWYRGDPRDHSNGQPNGHEMWGHGQIGWWQKDENGWHWYWEDESNMPRPTQGLSEIMSTTTTTGSPLSIYSTTPSDAPETYSDTVLSVVLGFYALLLLIAFASNILLAGVIKKYRWGMKMALLFHLCVTGALLSITNTLHLLASGYHLLKRQRNSSTVLQSFAIIAWVDHFIGFALLIFVMYLAIFCFKFYWNNKTRSIEWGRSYVLYAVISTWVIAFLIAGFTAFFQCDSHINSQDQCIQIVCAVSNIFSAIFTELLTRVRIVIIVIIILLILFSVRVGSSTVRRESMVKVEGADIHGDRELLLMCCTVFGIYELSILLPQLLIFFCISPLLSVAAWHFGVLFSTLATPIAVILISRNTRDRMWLMYTCSGRKNKNAPQGSYAHTAKKYHDNAVEGGNGRRASATTMFSQELSSDSSDERHARKLSMIVEEPSRKPSYVECAPVEHHHEVVIHQAQPEPEFSKTPKLPNVIRVQSADHVARSTVDYDVSRRRMSYHDMPQVGDNLASLVNSRTKRFSLGGPTVNMNLPNQIFVHHIHHDNKIKPIELRPSPMISMID</sequence>
<feature type="transmembrane region" description="Helical" evidence="1">
    <location>
        <begin position="328"/>
        <end position="350"/>
    </location>
</feature>
<dbReference type="GeneID" id="182089"/>
<dbReference type="InParanoid" id="O45238"/>
<dbReference type="HOGENOM" id="CLU_467123_0_0_1"/>
<dbReference type="RefSeq" id="NP_497033.2">
    <property type="nucleotide sequence ID" value="NM_064632.4"/>
</dbReference>
<proteinExistence type="predicted"/>
<dbReference type="Bgee" id="WBGene00007247">
    <property type="expression patterns" value="Expressed in larva and 1 other cell type or tissue"/>
</dbReference>
<dbReference type="EMBL" id="BX284602">
    <property type="protein sequence ID" value="CAB03817.2"/>
    <property type="molecule type" value="Genomic_DNA"/>
</dbReference>
<organism evidence="2 3">
    <name type="scientific">Caenorhabditis elegans</name>
    <dbReference type="NCBI Taxonomy" id="6239"/>
    <lineage>
        <taxon>Eukaryota</taxon>
        <taxon>Metazoa</taxon>
        <taxon>Ecdysozoa</taxon>
        <taxon>Nematoda</taxon>
        <taxon>Chromadorea</taxon>
        <taxon>Rhabditida</taxon>
        <taxon>Rhabditina</taxon>
        <taxon>Rhabditomorpha</taxon>
        <taxon>Rhabditoidea</taxon>
        <taxon>Rhabditidae</taxon>
        <taxon>Peloderinae</taxon>
        <taxon>Caenorhabditis</taxon>
    </lineage>
</organism>
<dbReference type="WormBase" id="C01G12.7">
    <property type="protein sequence ID" value="CE31150"/>
    <property type="gene ID" value="WBGene00007247"/>
</dbReference>
<dbReference type="eggNOG" id="ENOG502TGXI">
    <property type="taxonomic scope" value="Eukaryota"/>
</dbReference>
<feature type="transmembrane region" description="Helical" evidence="1">
    <location>
        <begin position="287"/>
        <end position="307"/>
    </location>
</feature>
<feature type="transmembrane region" description="Helical" evidence="1">
    <location>
        <begin position="231"/>
        <end position="253"/>
    </location>
</feature>
<gene>
    <name evidence="2 4" type="ORF">C01G12.7</name>
    <name evidence="2" type="ORF">CELE_C01G12.7</name>
</gene>
<dbReference type="PaxDb" id="6239-C01G12.7"/>
<feature type="transmembrane region" description="Helical" evidence="1">
    <location>
        <begin position="148"/>
        <end position="168"/>
    </location>
</feature>
<evidence type="ECO:0000313" key="3">
    <source>
        <dbReference type="Proteomes" id="UP000001940"/>
    </source>
</evidence>
<dbReference type="UCSC" id="C01G12.7">
    <property type="organism name" value="c. elegans"/>
</dbReference>
<dbReference type="Gene3D" id="1.20.1070.10">
    <property type="entry name" value="Rhodopsin 7-helix transmembrane proteins"/>
    <property type="match status" value="1"/>
</dbReference>
<reference evidence="2 3" key="1">
    <citation type="journal article" date="1998" name="Science">
        <title>Genome sequence of the nematode C. elegans: a platform for investigating biology.</title>
        <authorList>
            <consortium name="The C. elegans sequencing consortium"/>
            <person name="Sulson J.E."/>
            <person name="Waterston R."/>
        </authorList>
    </citation>
    <scope>NUCLEOTIDE SEQUENCE [LARGE SCALE GENOMIC DNA]</scope>
    <source>
        <strain evidence="2 3">Bristol N2</strain>
    </source>
</reference>
<feature type="transmembrane region" description="Helical" evidence="1">
    <location>
        <begin position="362"/>
        <end position="383"/>
    </location>
</feature>
<dbReference type="Proteomes" id="UP000001940">
    <property type="component" value="Chromosome II"/>
</dbReference>
<dbReference type="OMA" id="QCDSHIN"/>
<feature type="transmembrane region" description="Helical" evidence="1">
    <location>
        <begin position="188"/>
        <end position="211"/>
    </location>
</feature>
<evidence type="ECO:0000313" key="4">
    <source>
        <dbReference type="WormBase" id="C01G12.7"/>
    </source>
</evidence>
<accession>O45238</accession>
<name>O45238_CAEEL</name>
<evidence type="ECO:0000313" key="2">
    <source>
        <dbReference type="EMBL" id="CAB03817.2"/>
    </source>
</evidence>
<dbReference type="SUPFAM" id="SSF81321">
    <property type="entry name" value="Family A G protein-coupled receptor-like"/>
    <property type="match status" value="1"/>
</dbReference>
<dbReference type="OrthoDB" id="5817642at2759"/>